<dbReference type="InterPro" id="IPR051848">
    <property type="entry name" value="PGIP"/>
</dbReference>
<keyword evidence="3" id="KW-0433">Leucine-rich repeat</keyword>
<keyword evidence="4 9" id="KW-0732">Signal</keyword>
<dbReference type="InterPro" id="IPR032675">
    <property type="entry name" value="LRR_dom_sf"/>
</dbReference>
<dbReference type="Gene3D" id="3.80.10.10">
    <property type="entry name" value="Ribonuclease Inhibitor"/>
    <property type="match status" value="1"/>
</dbReference>
<evidence type="ECO:0000256" key="1">
    <source>
        <dbReference type="ARBA" id="ARBA00004196"/>
    </source>
</evidence>
<feature type="domain" description="Leucine-rich repeat-containing N-terminal plant-type" evidence="10">
    <location>
        <begin position="25"/>
        <end position="64"/>
    </location>
</feature>
<dbReference type="Pfam" id="PF08263">
    <property type="entry name" value="LRRNT_2"/>
    <property type="match status" value="1"/>
</dbReference>
<sequence>MAIALLLLFTLLSHATHSLSERCNQEDKKVLLQIKKELNNPTLLSSWKPNTDCCGKRWYGVKCNPHNNRVTSLSISDDKDLVAQFPPSIANLPYLEILFLYNLPNLTGPIPKPISKFTKLQSISISLTGVSGPIPNFRPILESLSFLDLSHNSLTGTLPPLLFKSSNLSAILLNNNKLTGPIPYTYGFFKNLLNLDISHNQLSGTLPMSLARLNLLVIDLSHNRLEGDASMLFGSTKVIAYMDLSWNLFAFDLGKVELSKDEISYFDVSHNLIYGSLLKGIENVGVLNLSYNRLCGEIPKGGNFQNFGVSSYFHNKCLCGSPLPSCK</sequence>
<gene>
    <name evidence="11" type="ORF">VNO77_14656</name>
</gene>
<evidence type="ECO:0000256" key="9">
    <source>
        <dbReference type="SAM" id="SignalP"/>
    </source>
</evidence>
<keyword evidence="5" id="KW-0677">Repeat</keyword>
<feature type="chain" id="PRO_5042971397" description="Leucine-rich repeat-containing N-terminal plant-type domain-containing protein" evidence="9">
    <location>
        <begin position="19"/>
        <end position="327"/>
    </location>
</feature>
<dbReference type="GO" id="GO:0016020">
    <property type="term" value="C:membrane"/>
    <property type="evidence" value="ECO:0007669"/>
    <property type="project" value="UniProtKB-SubCell"/>
</dbReference>
<evidence type="ECO:0000256" key="6">
    <source>
        <dbReference type="ARBA" id="ARBA00023136"/>
    </source>
</evidence>
<evidence type="ECO:0000259" key="10">
    <source>
        <dbReference type="Pfam" id="PF08263"/>
    </source>
</evidence>
<comment type="similarity">
    <text evidence="8">Belongs to the polygalacturonase-inhibiting protein family.</text>
</comment>
<dbReference type="Proteomes" id="UP001367508">
    <property type="component" value="Unassembled WGS sequence"/>
</dbReference>
<evidence type="ECO:0000313" key="12">
    <source>
        <dbReference type="Proteomes" id="UP001367508"/>
    </source>
</evidence>
<accession>A0AAN9M3N1</accession>
<protein>
    <recommendedName>
        <fullName evidence="10">Leucine-rich repeat-containing N-terminal plant-type domain-containing protein</fullName>
    </recommendedName>
</protein>
<evidence type="ECO:0000256" key="2">
    <source>
        <dbReference type="ARBA" id="ARBA00004370"/>
    </source>
</evidence>
<dbReference type="InterPro" id="IPR001611">
    <property type="entry name" value="Leu-rich_rpt"/>
</dbReference>
<comment type="subcellular location">
    <subcellularLocation>
        <location evidence="1">Cell envelope</location>
    </subcellularLocation>
    <subcellularLocation>
        <location evidence="2">Membrane</location>
    </subcellularLocation>
</comment>
<dbReference type="PANTHER" id="PTHR48059">
    <property type="entry name" value="POLYGALACTURONASE INHIBITOR 1"/>
    <property type="match status" value="1"/>
</dbReference>
<dbReference type="FunFam" id="3.80.10.10:FF:000041">
    <property type="entry name" value="LRR receptor-like serine/threonine-protein kinase ERECTA"/>
    <property type="match status" value="1"/>
</dbReference>
<keyword evidence="6" id="KW-0472">Membrane</keyword>
<organism evidence="11 12">
    <name type="scientific">Canavalia gladiata</name>
    <name type="common">Sword bean</name>
    <name type="synonym">Dolichos gladiatus</name>
    <dbReference type="NCBI Taxonomy" id="3824"/>
    <lineage>
        <taxon>Eukaryota</taxon>
        <taxon>Viridiplantae</taxon>
        <taxon>Streptophyta</taxon>
        <taxon>Embryophyta</taxon>
        <taxon>Tracheophyta</taxon>
        <taxon>Spermatophyta</taxon>
        <taxon>Magnoliopsida</taxon>
        <taxon>eudicotyledons</taxon>
        <taxon>Gunneridae</taxon>
        <taxon>Pentapetalae</taxon>
        <taxon>rosids</taxon>
        <taxon>fabids</taxon>
        <taxon>Fabales</taxon>
        <taxon>Fabaceae</taxon>
        <taxon>Papilionoideae</taxon>
        <taxon>50 kb inversion clade</taxon>
        <taxon>NPAAA clade</taxon>
        <taxon>indigoferoid/millettioid clade</taxon>
        <taxon>Phaseoleae</taxon>
        <taxon>Canavalia</taxon>
    </lineage>
</organism>
<evidence type="ECO:0000256" key="3">
    <source>
        <dbReference type="ARBA" id="ARBA00022614"/>
    </source>
</evidence>
<keyword evidence="7" id="KW-0325">Glycoprotein</keyword>
<evidence type="ECO:0000313" key="11">
    <source>
        <dbReference type="EMBL" id="KAK7344707.1"/>
    </source>
</evidence>
<feature type="signal peptide" evidence="9">
    <location>
        <begin position="1"/>
        <end position="18"/>
    </location>
</feature>
<evidence type="ECO:0000256" key="5">
    <source>
        <dbReference type="ARBA" id="ARBA00022737"/>
    </source>
</evidence>
<dbReference type="EMBL" id="JAYMYQ010000003">
    <property type="protein sequence ID" value="KAK7344707.1"/>
    <property type="molecule type" value="Genomic_DNA"/>
</dbReference>
<dbReference type="Pfam" id="PF00560">
    <property type="entry name" value="LRR_1"/>
    <property type="match status" value="2"/>
</dbReference>
<dbReference type="PROSITE" id="PS51450">
    <property type="entry name" value="LRR"/>
    <property type="match status" value="1"/>
</dbReference>
<dbReference type="InterPro" id="IPR013210">
    <property type="entry name" value="LRR_N_plant-typ"/>
</dbReference>
<proteinExistence type="inferred from homology"/>
<evidence type="ECO:0000256" key="7">
    <source>
        <dbReference type="ARBA" id="ARBA00023180"/>
    </source>
</evidence>
<dbReference type="PRINTS" id="PR00019">
    <property type="entry name" value="LEURICHRPT"/>
</dbReference>
<evidence type="ECO:0000256" key="8">
    <source>
        <dbReference type="ARBA" id="ARBA00038043"/>
    </source>
</evidence>
<keyword evidence="12" id="KW-1185">Reference proteome</keyword>
<comment type="caution">
    <text evidence="11">The sequence shown here is derived from an EMBL/GenBank/DDBJ whole genome shotgun (WGS) entry which is preliminary data.</text>
</comment>
<reference evidence="11 12" key="1">
    <citation type="submission" date="2024-01" db="EMBL/GenBank/DDBJ databases">
        <title>The genomes of 5 underutilized Papilionoideae crops provide insights into root nodulation and disease resistanc.</title>
        <authorList>
            <person name="Jiang F."/>
        </authorList>
    </citation>
    <scope>NUCLEOTIDE SEQUENCE [LARGE SCALE GENOMIC DNA]</scope>
    <source>
        <strain evidence="11">LVBAO_FW01</strain>
        <tissue evidence="11">Leaves</tissue>
    </source>
</reference>
<dbReference type="SUPFAM" id="SSF52058">
    <property type="entry name" value="L domain-like"/>
    <property type="match status" value="1"/>
</dbReference>
<dbReference type="AlphaFoldDB" id="A0AAN9M3N1"/>
<evidence type="ECO:0000256" key="4">
    <source>
        <dbReference type="ARBA" id="ARBA00022729"/>
    </source>
</evidence>
<name>A0AAN9M3N1_CANGL</name>
<dbReference type="PANTHER" id="PTHR48059:SF4">
    <property type="entry name" value="POLYGALACTURONASE INHIBITOR 1-RELATED"/>
    <property type="match status" value="1"/>
</dbReference>